<evidence type="ECO:0000256" key="1">
    <source>
        <dbReference type="SAM" id="MobiDB-lite"/>
    </source>
</evidence>
<evidence type="ECO:0000313" key="3">
    <source>
        <dbReference type="Proteomes" id="UP001596022"/>
    </source>
</evidence>
<reference evidence="3" key="1">
    <citation type="journal article" date="2019" name="Int. J. Syst. Evol. Microbiol.">
        <title>The Global Catalogue of Microorganisms (GCM) 10K type strain sequencing project: providing services to taxonomists for standard genome sequencing and annotation.</title>
        <authorList>
            <consortium name="The Broad Institute Genomics Platform"/>
            <consortium name="The Broad Institute Genome Sequencing Center for Infectious Disease"/>
            <person name="Wu L."/>
            <person name="Ma J."/>
        </authorList>
    </citation>
    <scope>NUCLEOTIDE SEQUENCE [LARGE SCALE GENOMIC DNA]</scope>
    <source>
        <strain evidence="3">CGMCC 1.16306</strain>
    </source>
</reference>
<sequence length="61" mass="6404">MRLIQSAIVVLVLVFGVVTFHFSGGKPHANEANASVIASHPQDGTVTPFADDDEEGKLRGG</sequence>
<evidence type="ECO:0008006" key="4">
    <source>
        <dbReference type="Google" id="ProtNLM"/>
    </source>
</evidence>
<protein>
    <recommendedName>
        <fullName evidence="4">Phr family secreted Rap phosphatase inhibitor</fullName>
    </recommendedName>
</protein>
<proteinExistence type="predicted"/>
<keyword evidence="3" id="KW-1185">Reference proteome</keyword>
<accession>A0ABV9GMU0</accession>
<gene>
    <name evidence="2" type="ORF">ACFO4N_07450</name>
</gene>
<evidence type="ECO:0000313" key="2">
    <source>
        <dbReference type="EMBL" id="MFC4618570.1"/>
    </source>
</evidence>
<feature type="region of interest" description="Disordered" evidence="1">
    <location>
        <begin position="38"/>
        <end position="61"/>
    </location>
</feature>
<comment type="caution">
    <text evidence="2">The sequence shown here is derived from an EMBL/GenBank/DDBJ whole genome shotgun (WGS) entry which is preliminary data.</text>
</comment>
<organism evidence="2 3">
    <name type="scientific">Camelliibacillus cellulosilyticus</name>
    <dbReference type="NCBI Taxonomy" id="2174486"/>
    <lineage>
        <taxon>Bacteria</taxon>
        <taxon>Bacillati</taxon>
        <taxon>Bacillota</taxon>
        <taxon>Bacilli</taxon>
        <taxon>Bacillales</taxon>
        <taxon>Sporolactobacillaceae</taxon>
        <taxon>Camelliibacillus</taxon>
    </lineage>
</organism>
<dbReference type="EMBL" id="JBHSFW010000002">
    <property type="protein sequence ID" value="MFC4618570.1"/>
    <property type="molecule type" value="Genomic_DNA"/>
</dbReference>
<name>A0ABV9GMU0_9BACL</name>
<dbReference type="RefSeq" id="WP_376845614.1">
    <property type="nucleotide sequence ID" value="NZ_JBHSFW010000002.1"/>
</dbReference>
<dbReference type="Proteomes" id="UP001596022">
    <property type="component" value="Unassembled WGS sequence"/>
</dbReference>